<comment type="caution">
    <text evidence="1">The sequence shown here is derived from an EMBL/GenBank/DDBJ whole genome shotgun (WGS) entry which is preliminary data.</text>
</comment>
<gene>
    <name evidence="1" type="ORF">B7P43_G03327</name>
</gene>
<protein>
    <submittedName>
        <fullName evidence="1">Uncharacterized protein</fullName>
    </submittedName>
</protein>
<dbReference type="Proteomes" id="UP000235965">
    <property type="component" value="Unassembled WGS sequence"/>
</dbReference>
<keyword evidence="2" id="KW-1185">Reference proteome</keyword>
<dbReference type="EMBL" id="NEVH01023280">
    <property type="protein sequence ID" value="PNF18079.1"/>
    <property type="molecule type" value="Genomic_DNA"/>
</dbReference>
<dbReference type="AlphaFoldDB" id="A0A2J7PP48"/>
<sequence>MHNQFEHILIDRRRHSSILVRSFRAADCDTDHYLVVAKVRERLAIKMVALRWADHLAKESYRLCID</sequence>
<dbReference type="InParanoid" id="A0A2J7PP48"/>
<evidence type="ECO:0000313" key="2">
    <source>
        <dbReference type="Proteomes" id="UP000235965"/>
    </source>
</evidence>
<reference evidence="1 2" key="1">
    <citation type="submission" date="2017-12" db="EMBL/GenBank/DDBJ databases">
        <title>Hemimetabolous genomes reveal molecular basis of termite eusociality.</title>
        <authorList>
            <person name="Harrison M.C."/>
            <person name="Jongepier E."/>
            <person name="Robertson H.M."/>
            <person name="Arning N."/>
            <person name="Bitard-Feildel T."/>
            <person name="Chao H."/>
            <person name="Childers C.P."/>
            <person name="Dinh H."/>
            <person name="Doddapaneni H."/>
            <person name="Dugan S."/>
            <person name="Gowin J."/>
            <person name="Greiner C."/>
            <person name="Han Y."/>
            <person name="Hu H."/>
            <person name="Hughes D.S.T."/>
            <person name="Huylmans A.-K."/>
            <person name="Kemena C."/>
            <person name="Kremer L.P.M."/>
            <person name="Lee S.L."/>
            <person name="Lopez-Ezquerra A."/>
            <person name="Mallet L."/>
            <person name="Monroy-Kuhn J.M."/>
            <person name="Moser A."/>
            <person name="Murali S.C."/>
            <person name="Muzny D.M."/>
            <person name="Otani S."/>
            <person name="Piulachs M.-D."/>
            <person name="Poelchau M."/>
            <person name="Qu J."/>
            <person name="Schaub F."/>
            <person name="Wada-Katsumata A."/>
            <person name="Worley K.C."/>
            <person name="Xie Q."/>
            <person name="Ylla G."/>
            <person name="Poulsen M."/>
            <person name="Gibbs R.A."/>
            <person name="Schal C."/>
            <person name="Richards S."/>
            <person name="Belles X."/>
            <person name="Korb J."/>
            <person name="Bornberg-Bauer E."/>
        </authorList>
    </citation>
    <scope>NUCLEOTIDE SEQUENCE [LARGE SCALE GENOMIC DNA]</scope>
    <source>
        <tissue evidence="1">Whole body</tissue>
    </source>
</reference>
<evidence type="ECO:0000313" key="1">
    <source>
        <dbReference type="EMBL" id="PNF18079.1"/>
    </source>
</evidence>
<proteinExistence type="predicted"/>
<organism evidence="1 2">
    <name type="scientific">Cryptotermes secundus</name>
    <dbReference type="NCBI Taxonomy" id="105785"/>
    <lineage>
        <taxon>Eukaryota</taxon>
        <taxon>Metazoa</taxon>
        <taxon>Ecdysozoa</taxon>
        <taxon>Arthropoda</taxon>
        <taxon>Hexapoda</taxon>
        <taxon>Insecta</taxon>
        <taxon>Pterygota</taxon>
        <taxon>Neoptera</taxon>
        <taxon>Polyneoptera</taxon>
        <taxon>Dictyoptera</taxon>
        <taxon>Blattodea</taxon>
        <taxon>Blattoidea</taxon>
        <taxon>Termitoidae</taxon>
        <taxon>Kalotermitidae</taxon>
        <taxon>Cryptotermitinae</taxon>
        <taxon>Cryptotermes</taxon>
    </lineage>
</organism>
<accession>A0A2J7PP48</accession>
<name>A0A2J7PP48_9NEOP</name>